<sequence>MNRRSNARGAQNQTQQRVQQQYNQHFVPSNGNQQQQEQSPAKPVQQQPPPVAQPIVQQPKSEPIDLEPEESMAMADSGDENTAEGGIGAKMRKIFAHRKNLSPADRKKLEKERKARQLRRLRKLLTPKNAVVALHELQGPGMSEFVINTNGQETTAEIVVNNVRYEATAPNKHLAKARASEKALRDLVIAQMSKAKLPEATKATNGNSDNDTTAATDDVDMADVSENDDVPMLHLASYALYKLFNEWQNEGFEIPAIKPVKAPVKLTPAGVHPLAPKVPKTKADLPADAPTRHPTALLAFMRPQVPYEDLGSNNTNNPAEREFSVGVTVDGERFIDQQVSRLCRQMFRPLPAQSLIHTVLGCQMGSITFDQNGPRHESSGFLWHNNRRYFAICANRKEVKTSIAEQVFRDLVLGTIRTVAELNFPDAPVPMAVELDSELLFGSELFPLAAVVSFALYKLDEHWNTNLREEIAPPKFAQPYVGRTRKSIRPLRDLPKNAAEMHPSMLIVFMCPKYSWELLTKPEDIDLGDPWYQYVLDIEGHQYEGEGRNKKDARWYAAAAACKDLFNVEYHEDDVYQN</sequence>
<dbReference type="PROSITE" id="PS50137">
    <property type="entry name" value="DS_RBD"/>
    <property type="match status" value="1"/>
</dbReference>
<dbReference type="AlphaFoldDB" id="A0A8D8DJJ4"/>
<accession>A0A8D8DJJ4</accession>
<evidence type="ECO:0000259" key="3">
    <source>
        <dbReference type="PROSITE" id="PS50137"/>
    </source>
</evidence>
<organism evidence="4">
    <name type="scientific">Culex pipiens</name>
    <name type="common">House mosquito</name>
    <dbReference type="NCBI Taxonomy" id="7175"/>
    <lineage>
        <taxon>Eukaryota</taxon>
        <taxon>Metazoa</taxon>
        <taxon>Ecdysozoa</taxon>
        <taxon>Arthropoda</taxon>
        <taxon>Hexapoda</taxon>
        <taxon>Insecta</taxon>
        <taxon>Pterygota</taxon>
        <taxon>Neoptera</taxon>
        <taxon>Endopterygota</taxon>
        <taxon>Diptera</taxon>
        <taxon>Nematocera</taxon>
        <taxon>Culicoidea</taxon>
        <taxon>Culicidae</taxon>
        <taxon>Culicinae</taxon>
        <taxon>Culicini</taxon>
        <taxon>Culex</taxon>
        <taxon>Culex</taxon>
    </lineage>
</organism>
<dbReference type="GO" id="GO:0010468">
    <property type="term" value="P:regulation of gene expression"/>
    <property type="evidence" value="ECO:0007669"/>
    <property type="project" value="UniProtKB-ARBA"/>
</dbReference>
<feature type="domain" description="DRBM" evidence="3">
    <location>
        <begin position="538"/>
        <end position="567"/>
    </location>
</feature>
<proteinExistence type="predicted"/>
<feature type="region of interest" description="Disordered" evidence="2">
    <location>
        <begin position="1"/>
        <end position="60"/>
    </location>
</feature>
<evidence type="ECO:0000256" key="1">
    <source>
        <dbReference type="PROSITE-ProRule" id="PRU00266"/>
    </source>
</evidence>
<dbReference type="Gene3D" id="3.30.160.20">
    <property type="match status" value="2"/>
</dbReference>
<evidence type="ECO:0000256" key="2">
    <source>
        <dbReference type="SAM" id="MobiDB-lite"/>
    </source>
</evidence>
<dbReference type="EMBL" id="HBUE01166203">
    <property type="protein sequence ID" value="CAG6512718.1"/>
    <property type="molecule type" value="Transcribed_RNA"/>
</dbReference>
<reference evidence="4" key="1">
    <citation type="submission" date="2021-05" db="EMBL/GenBank/DDBJ databases">
        <authorList>
            <person name="Alioto T."/>
            <person name="Alioto T."/>
            <person name="Gomez Garrido J."/>
        </authorList>
    </citation>
    <scope>NUCLEOTIDE SEQUENCE</scope>
</reference>
<evidence type="ECO:0000313" key="4">
    <source>
        <dbReference type="EMBL" id="CAG6512718.1"/>
    </source>
</evidence>
<dbReference type="InterPro" id="IPR014720">
    <property type="entry name" value="dsRBD_dom"/>
</dbReference>
<dbReference type="SMART" id="SM00358">
    <property type="entry name" value="DSRM"/>
    <property type="match status" value="2"/>
</dbReference>
<protein>
    <submittedName>
        <fullName evidence="4">Double-stranded RNA-specific editase B2</fullName>
    </submittedName>
</protein>
<feature type="compositionally biased region" description="Polar residues" evidence="2">
    <location>
        <begin position="26"/>
        <end position="37"/>
    </location>
</feature>
<dbReference type="GO" id="GO:0003723">
    <property type="term" value="F:RNA binding"/>
    <property type="evidence" value="ECO:0007669"/>
    <property type="project" value="UniProtKB-UniRule"/>
</dbReference>
<dbReference type="CDD" id="cd00048">
    <property type="entry name" value="DSRM_SF"/>
    <property type="match status" value="1"/>
</dbReference>
<keyword evidence="1" id="KW-0694">RNA-binding</keyword>
<feature type="compositionally biased region" description="Low complexity" evidence="2">
    <location>
        <begin position="11"/>
        <end position="24"/>
    </location>
</feature>
<dbReference type="EMBL" id="HBUE01271515">
    <property type="protein sequence ID" value="CAG6564179.1"/>
    <property type="molecule type" value="Transcribed_RNA"/>
</dbReference>
<dbReference type="Pfam" id="PF00035">
    <property type="entry name" value="dsrm"/>
    <property type="match status" value="1"/>
</dbReference>
<dbReference type="SUPFAM" id="SSF54768">
    <property type="entry name" value="dsRNA-binding domain-like"/>
    <property type="match status" value="2"/>
</dbReference>
<name>A0A8D8DJJ4_CULPI</name>